<organism evidence="1 2">
    <name type="scientific">Erwinia psidii</name>
    <dbReference type="NCBI Taxonomy" id="69224"/>
    <lineage>
        <taxon>Bacteria</taxon>
        <taxon>Pseudomonadati</taxon>
        <taxon>Pseudomonadota</taxon>
        <taxon>Gammaproteobacteria</taxon>
        <taxon>Enterobacterales</taxon>
        <taxon>Erwiniaceae</taxon>
        <taxon>Erwinia</taxon>
    </lineage>
</organism>
<dbReference type="Proteomes" id="UP000279457">
    <property type="component" value="Unassembled WGS sequence"/>
</dbReference>
<evidence type="ECO:0000313" key="1">
    <source>
        <dbReference type="EMBL" id="RQM37025.1"/>
    </source>
</evidence>
<comment type="caution">
    <text evidence="1">The sequence shown here is derived from an EMBL/GenBank/DDBJ whole genome shotgun (WGS) entry which is preliminary data.</text>
</comment>
<keyword evidence="2" id="KW-1185">Reference proteome</keyword>
<reference evidence="1 2" key="1">
    <citation type="submission" date="2018-10" db="EMBL/GenBank/DDBJ databases">
        <title>Draft genome sequence for the type isolate of Erwinia psidii, agent causal of bacterial blight in guava (Psidium guajava) and wilt and die-back of Eucalyptus spp.</title>
        <authorList>
            <person name="Hermenegildo P.S."/>
            <person name="Santos S.A."/>
            <person name="Guimaraes L.M.S."/>
            <person name="Vidigal P.M.P."/>
            <person name="Pereira I.C."/>
            <person name="Badel J.L."/>
            <person name="Alfenas-Zerbini P."/>
            <person name="Ferreira M.A.S.V."/>
            <person name="Alfenas A.C."/>
        </authorList>
    </citation>
    <scope>NUCLEOTIDE SEQUENCE [LARGE SCALE GENOMIC DNA]</scope>
    <source>
        <strain evidence="1 2">IBSBF 435</strain>
    </source>
</reference>
<evidence type="ECO:0000313" key="2">
    <source>
        <dbReference type="Proteomes" id="UP000279457"/>
    </source>
</evidence>
<name>A0A3N6UW07_9GAMM</name>
<sequence>MVAEATLQRYKYYQPSIGSSNAKQKHQTITRKIIKGVSEKWKIYSFIFIINAQNAIKQTN</sequence>
<protein>
    <submittedName>
        <fullName evidence="1">Uncharacterized protein</fullName>
    </submittedName>
</protein>
<gene>
    <name evidence="1" type="ORF">EB241_17765</name>
</gene>
<proteinExistence type="predicted"/>
<dbReference type="AlphaFoldDB" id="A0A3N6UW07"/>
<accession>A0A3N6UW07</accession>
<dbReference type="EMBL" id="RHHM01000015">
    <property type="protein sequence ID" value="RQM37025.1"/>
    <property type="molecule type" value="Genomic_DNA"/>
</dbReference>